<protein>
    <recommendedName>
        <fullName evidence="8">Dermatopontin</fullName>
    </recommendedName>
</protein>
<evidence type="ECO:0000256" key="5">
    <source>
        <dbReference type="SAM" id="SignalP"/>
    </source>
</evidence>
<dbReference type="PANTHER" id="PTHR15040">
    <property type="entry name" value="DERMATOPONTIN-RELATED"/>
    <property type="match status" value="1"/>
</dbReference>
<accession>A0A9W9YWK3</accession>
<dbReference type="GO" id="GO:0030199">
    <property type="term" value="P:collagen fibril organization"/>
    <property type="evidence" value="ECO:0007669"/>
    <property type="project" value="TreeGrafter"/>
</dbReference>
<dbReference type="OrthoDB" id="5975249at2759"/>
<dbReference type="InterPro" id="IPR026645">
    <property type="entry name" value="Dermatopontin"/>
</dbReference>
<evidence type="ECO:0000256" key="3">
    <source>
        <dbReference type="ARBA" id="ARBA00022525"/>
    </source>
</evidence>
<dbReference type="GO" id="GO:0005615">
    <property type="term" value="C:extracellular space"/>
    <property type="evidence" value="ECO:0007669"/>
    <property type="project" value="TreeGrafter"/>
</dbReference>
<dbReference type="Proteomes" id="UP001163046">
    <property type="component" value="Unassembled WGS sequence"/>
</dbReference>
<dbReference type="PANTHER" id="PTHR15040:SF1">
    <property type="entry name" value="DERMATOPONTIN-LIKE ISOFORM X1"/>
    <property type="match status" value="1"/>
</dbReference>
<comment type="caution">
    <text evidence="6">The sequence shown here is derived from an EMBL/GenBank/DDBJ whole genome shotgun (WGS) entry which is preliminary data.</text>
</comment>
<feature type="signal peptide" evidence="5">
    <location>
        <begin position="1"/>
        <end position="25"/>
    </location>
</feature>
<comment type="similarity">
    <text evidence="2">Belongs to the dermatopontin family.</text>
</comment>
<evidence type="ECO:0000256" key="2">
    <source>
        <dbReference type="ARBA" id="ARBA00008712"/>
    </source>
</evidence>
<name>A0A9W9YWK3_9CNID</name>
<evidence type="ECO:0000313" key="7">
    <source>
        <dbReference type="Proteomes" id="UP001163046"/>
    </source>
</evidence>
<dbReference type="EMBL" id="MU826858">
    <property type="protein sequence ID" value="KAJ7370705.1"/>
    <property type="molecule type" value="Genomic_DNA"/>
</dbReference>
<dbReference type="AlphaFoldDB" id="A0A9W9YWK3"/>
<reference evidence="6" key="1">
    <citation type="submission" date="2023-01" db="EMBL/GenBank/DDBJ databases">
        <title>Genome assembly of the deep-sea coral Lophelia pertusa.</title>
        <authorList>
            <person name="Herrera S."/>
            <person name="Cordes E."/>
        </authorList>
    </citation>
    <scope>NUCLEOTIDE SEQUENCE</scope>
    <source>
        <strain evidence="6">USNM1676648</strain>
        <tissue evidence="6">Polyp</tissue>
    </source>
</reference>
<comment type="subcellular location">
    <subcellularLocation>
        <location evidence="1">Secreted</location>
    </subcellularLocation>
</comment>
<evidence type="ECO:0008006" key="8">
    <source>
        <dbReference type="Google" id="ProtNLM"/>
    </source>
</evidence>
<sequence>MLGNMLRGIVFRLFLLSGIIYISLAAKLIQKSTDIKADQDESKRYNCNYNNNNNGQWINEATGHFIYECTGRNSITLMASKFDQEHRDRRWRMACGYNKAVKNCFWTPYINNFDKPLSFRCPHDGFIAGFESDYKKKNYDRRYKIKCCNDYKRYATRNCIQSHVVNDWKKPFNYGIERGKGYYLVGVYSEHANKFQ</sequence>
<evidence type="ECO:0000256" key="4">
    <source>
        <dbReference type="ARBA" id="ARBA00023157"/>
    </source>
</evidence>
<keyword evidence="7" id="KW-1185">Reference proteome</keyword>
<proteinExistence type="inferred from homology"/>
<organism evidence="6 7">
    <name type="scientific">Desmophyllum pertusum</name>
    <dbReference type="NCBI Taxonomy" id="174260"/>
    <lineage>
        <taxon>Eukaryota</taxon>
        <taxon>Metazoa</taxon>
        <taxon>Cnidaria</taxon>
        <taxon>Anthozoa</taxon>
        <taxon>Hexacorallia</taxon>
        <taxon>Scleractinia</taxon>
        <taxon>Caryophylliina</taxon>
        <taxon>Caryophylliidae</taxon>
        <taxon>Desmophyllum</taxon>
    </lineage>
</organism>
<gene>
    <name evidence="6" type="ORF">OS493_030457</name>
</gene>
<keyword evidence="4" id="KW-1015">Disulfide bond</keyword>
<evidence type="ECO:0000256" key="1">
    <source>
        <dbReference type="ARBA" id="ARBA00004613"/>
    </source>
</evidence>
<keyword evidence="5" id="KW-0732">Signal</keyword>
<evidence type="ECO:0000313" key="6">
    <source>
        <dbReference type="EMBL" id="KAJ7370705.1"/>
    </source>
</evidence>
<feature type="chain" id="PRO_5040771593" description="Dermatopontin" evidence="5">
    <location>
        <begin position="26"/>
        <end position="196"/>
    </location>
</feature>
<dbReference type="GO" id="GO:0031012">
    <property type="term" value="C:extracellular matrix"/>
    <property type="evidence" value="ECO:0007669"/>
    <property type="project" value="TreeGrafter"/>
</dbReference>
<keyword evidence="3" id="KW-0964">Secreted</keyword>
<dbReference type="Pfam" id="PF14704">
    <property type="entry name" value="DERM"/>
    <property type="match status" value="1"/>
</dbReference>